<evidence type="ECO:0000313" key="4">
    <source>
        <dbReference type="Proteomes" id="UP000001494"/>
    </source>
</evidence>
<sequence length="520" mass="57653" precursor="true">MKCRTIITAVKNLRRVKTVYCKNRIASLHKIALKTGTLLTAFSCLVPSMIQAAEPVNNTVVQTLAPPEEGTSVIDYQKIDQRLNRLMESQTMVGLGVVIVENGKIRFVRGYGVRRAGGHASVTPNTVFRWASLSKGVASTLVNLLADQKRLSIDDIIARYSTSLRLPEHAEQQATIRMLLSQRLGLVHNAYDDRLEHGEDPATLRQNLDHLHLSCSVGQCYGYQNVAFDTAHEIVERVTGMSYAQAVRRYLFLPLGMYSASIGRNALVNSADWAEPHVWQHTREVKENYYRIPAAGGVNSSILDLGRWMRAQMGMDPETLSPSLLNRIHQPQINTGTWKGGPVDHAMDDAAYAMAFRVYHYRGHLMVGHRGAVSGYRSLLLFDPKLKSGVAALWNSESPRPTGVQLEVMDMLYHQPFHDWMELDTPDQAPLVHRAAHPISKKERLQLERHHPSSVNAKKGKGGKTALPTKENHSKTTSSKASAHSVVTKKVVAADKKAKGNAVKKPAPAAAKKDKASHKK</sequence>
<feature type="compositionally biased region" description="Low complexity" evidence="1">
    <location>
        <begin position="500"/>
        <end position="510"/>
    </location>
</feature>
<dbReference type="Gene3D" id="3.40.710.10">
    <property type="entry name" value="DD-peptidase/beta-lactamase superfamily"/>
    <property type="match status" value="1"/>
</dbReference>
<dbReference type="Proteomes" id="UP000001494">
    <property type="component" value="Chromosome"/>
</dbReference>
<dbReference type="InterPro" id="IPR001466">
    <property type="entry name" value="Beta-lactam-related"/>
</dbReference>
<dbReference type="PANTHER" id="PTHR46825:SF15">
    <property type="entry name" value="BETA-LACTAMASE-RELATED DOMAIN-CONTAINING PROTEIN"/>
    <property type="match status" value="1"/>
</dbReference>
<evidence type="ECO:0000259" key="2">
    <source>
        <dbReference type="Pfam" id="PF00144"/>
    </source>
</evidence>
<feature type="compositionally biased region" description="Basic and acidic residues" evidence="1">
    <location>
        <begin position="442"/>
        <end position="451"/>
    </location>
</feature>
<dbReference type="HOGENOM" id="CLU_528863_0_0_5"/>
<proteinExistence type="predicted"/>
<dbReference type="EMBL" id="CP002850">
    <property type="protein sequence ID" value="AEH62566.1"/>
    <property type="molecule type" value="Genomic_DNA"/>
</dbReference>
<feature type="compositionally biased region" description="Low complexity" evidence="1">
    <location>
        <begin position="475"/>
        <end position="491"/>
    </location>
</feature>
<dbReference type="Pfam" id="PF00144">
    <property type="entry name" value="Beta-lactamase"/>
    <property type="match status" value="1"/>
</dbReference>
<dbReference type="InterPro" id="IPR012338">
    <property type="entry name" value="Beta-lactam/transpept-like"/>
</dbReference>
<protein>
    <submittedName>
        <fullName evidence="3">Beta-lactamase</fullName>
    </submittedName>
</protein>
<dbReference type="AlphaFoldDB" id="A0A0H3FXV7"/>
<evidence type="ECO:0000313" key="3">
    <source>
        <dbReference type="EMBL" id="AEH62566.1"/>
    </source>
</evidence>
<dbReference type="OrthoDB" id="119951at2"/>
<reference evidence="3 4" key="1">
    <citation type="journal article" date="2011" name="J. Bacteriol.">
        <title>Genome sequence of the ethanol-producing Zymomonas mobilis subsp. mobilis lectotype strain ATCC 10988.</title>
        <authorList>
            <person name="Pappas K.M."/>
            <person name="Kouvelis V.N."/>
            <person name="Saunders E."/>
            <person name="Brettin T.S."/>
            <person name="Bruce D."/>
            <person name="Detter C."/>
            <person name="Balakireva M."/>
            <person name="Han C.S."/>
            <person name="Savvakis G."/>
            <person name="Kyrpides N.C."/>
            <person name="Typas M.A."/>
        </authorList>
    </citation>
    <scope>NUCLEOTIDE SEQUENCE [LARGE SCALE GENOMIC DNA]</scope>
    <source>
        <strain evidence="4">ATCC 10988 / DSM 424 / CCUG 17860 / LMG 404 / NCIMB 8938 / NRRL B-806 / ZM1</strain>
    </source>
</reference>
<dbReference type="RefSeq" id="WP_014500680.1">
    <property type="nucleotide sequence ID" value="NC_017262.1"/>
</dbReference>
<organism evidence="3 4">
    <name type="scientific">Zymomonas mobilis subsp. mobilis (strain ATCC 10988 / DSM 424 / LMG 404 / NCIMB 8938 / NRRL B-806 / ZM1)</name>
    <dbReference type="NCBI Taxonomy" id="555217"/>
    <lineage>
        <taxon>Bacteria</taxon>
        <taxon>Pseudomonadati</taxon>
        <taxon>Pseudomonadota</taxon>
        <taxon>Alphaproteobacteria</taxon>
        <taxon>Sphingomonadales</taxon>
        <taxon>Zymomonadaceae</taxon>
        <taxon>Zymomonas</taxon>
    </lineage>
</organism>
<dbReference type="PANTHER" id="PTHR46825">
    <property type="entry name" value="D-ALANYL-D-ALANINE-CARBOXYPEPTIDASE/ENDOPEPTIDASE AMPH"/>
    <property type="match status" value="1"/>
</dbReference>
<dbReference type="KEGG" id="zmm:Zmob_0724"/>
<gene>
    <name evidence="3" type="ordered locus">Zmob_0724</name>
</gene>
<dbReference type="SUPFAM" id="SSF56601">
    <property type="entry name" value="beta-lactamase/transpeptidase-like"/>
    <property type="match status" value="1"/>
</dbReference>
<name>A0A0H3FXV7_ZYMMA</name>
<dbReference type="eggNOG" id="COG1680">
    <property type="taxonomic scope" value="Bacteria"/>
</dbReference>
<feature type="domain" description="Beta-lactamase-related" evidence="2">
    <location>
        <begin position="79"/>
        <end position="401"/>
    </location>
</feature>
<feature type="region of interest" description="Disordered" evidence="1">
    <location>
        <begin position="442"/>
        <end position="520"/>
    </location>
</feature>
<accession>A0A0H3FXV7</accession>
<dbReference type="InterPro" id="IPR050491">
    <property type="entry name" value="AmpC-like"/>
</dbReference>
<evidence type="ECO:0000256" key="1">
    <source>
        <dbReference type="SAM" id="MobiDB-lite"/>
    </source>
</evidence>